<dbReference type="AlphaFoldDB" id="A0A9P5P4A8"/>
<evidence type="ECO:0000313" key="2">
    <source>
        <dbReference type="Proteomes" id="UP000772434"/>
    </source>
</evidence>
<organism evidence="1 2">
    <name type="scientific">Rhodocollybia butyracea</name>
    <dbReference type="NCBI Taxonomy" id="206335"/>
    <lineage>
        <taxon>Eukaryota</taxon>
        <taxon>Fungi</taxon>
        <taxon>Dikarya</taxon>
        <taxon>Basidiomycota</taxon>
        <taxon>Agaricomycotina</taxon>
        <taxon>Agaricomycetes</taxon>
        <taxon>Agaricomycetidae</taxon>
        <taxon>Agaricales</taxon>
        <taxon>Marasmiineae</taxon>
        <taxon>Omphalotaceae</taxon>
        <taxon>Rhodocollybia</taxon>
    </lineage>
</organism>
<feature type="non-terminal residue" evidence="1">
    <location>
        <position position="1"/>
    </location>
</feature>
<proteinExistence type="predicted"/>
<comment type="caution">
    <text evidence="1">The sequence shown here is derived from an EMBL/GenBank/DDBJ whole genome shotgun (WGS) entry which is preliminary data.</text>
</comment>
<dbReference type="Proteomes" id="UP000772434">
    <property type="component" value="Unassembled WGS sequence"/>
</dbReference>
<gene>
    <name evidence="1" type="ORF">BDP27DRAFT_1348339</name>
</gene>
<reference evidence="1" key="1">
    <citation type="submission" date="2020-11" db="EMBL/GenBank/DDBJ databases">
        <authorList>
            <consortium name="DOE Joint Genome Institute"/>
            <person name="Ahrendt S."/>
            <person name="Riley R."/>
            <person name="Andreopoulos W."/>
            <person name="Labutti K."/>
            <person name="Pangilinan J."/>
            <person name="Ruiz-Duenas F.J."/>
            <person name="Barrasa J.M."/>
            <person name="Sanchez-Garcia M."/>
            <person name="Camarero S."/>
            <person name="Miyauchi S."/>
            <person name="Serrano A."/>
            <person name="Linde D."/>
            <person name="Babiker R."/>
            <person name="Drula E."/>
            <person name="Ayuso-Fernandez I."/>
            <person name="Pacheco R."/>
            <person name="Padilla G."/>
            <person name="Ferreira P."/>
            <person name="Barriuso J."/>
            <person name="Kellner H."/>
            <person name="Castanera R."/>
            <person name="Alfaro M."/>
            <person name="Ramirez L."/>
            <person name="Pisabarro A.G."/>
            <person name="Kuo A."/>
            <person name="Tritt A."/>
            <person name="Lipzen A."/>
            <person name="He G."/>
            <person name="Yan M."/>
            <person name="Ng V."/>
            <person name="Cullen D."/>
            <person name="Martin F."/>
            <person name="Rosso M.-N."/>
            <person name="Henrissat B."/>
            <person name="Hibbett D."/>
            <person name="Martinez A.T."/>
            <person name="Grigoriev I.V."/>
        </authorList>
    </citation>
    <scope>NUCLEOTIDE SEQUENCE</scope>
    <source>
        <strain evidence="1">AH 40177</strain>
    </source>
</reference>
<dbReference type="EMBL" id="JADNRY010000619">
    <property type="protein sequence ID" value="KAF9034741.1"/>
    <property type="molecule type" value="Genomic_DNA"/>
</dbReference>
<evidence type="ECO:0000313" key="1">
    <source>
        <dbReference type="EMBL" id="KAF9034741.1"/>
    </source>
</evidence>
<accession>A0A9P5P4A8</accession>
<name>A0A9P5P4A8_9AGAR</name>
<keyword evidence="2" id="KW-1185">Reference proteome</keyword>
<sequence>MERVLSECERALYDEREMEKVGNCSGVSRAIVRGYLGDLNEPWTKEIEWKLMEIWQKQRKSL</sequence>
<protein>
    <submittedName>
        <fullName evidence="1">Uncharacterized protein</fullName>
    </submittedName>
</protein>